<feature type="transmembrane region" description="Helical" evidence="17">
    <location>
        <begin position="508"/>
        <end position="528"/>
    </location>
</feature>
<proteinExistence type="inferred from homology"/>
<keyword evidence="9 17" id="KW-1133">Transmembrane helix</keyword>
<feature type="transmembrane region" description="Helical" evidence="17">
    <location>
        <begin position="1351"/>
        <end position="1368"/>
    </location>
</feature>
<feature type="domain" description="Ion transport" evidence="18">
    <location>
        <begin position="931"/>
        <end position="1210"/>
    </location>
</feature>
<evidence type="ECO:0000256" key="12">
    <source>
        <dbReference type="ARBA" id="ARBA00023180"/>
    </source>
</evidence>
<keyword evidence="7" id="KW-0106">Calcium</keyword>
<evidence type="ECO:0000256" key="2">
    <source>
        <dbReference type="ARBA" id="ARBA00022448"/>
    </source>
</evidence>
<keyword evidence="3" id="KW-1003">Cell membrane</keyword>
<dbReference type="Gene3D" id="1.10.287.70">
    <property type="match status" value="4"/>
</dbReference>
<dbReference type="PANTHER" id="PTHR45628:SF7">
    <property type="entry name" value="VOLTAGE-DEPENDENT CALCIUM CHANNEL TYPE A SUBUNIT ALPHA-1"/>
    <property type="match status" value="1"/>
</dbReference>
<keyword evidence="20" id="KW-1185">Reference proteome</keyword>
<accession>S9Q5F0</accession>
<evidence type="ECO:0000256" key="8">
    <source>
        <dbReference type="ARBA" id="ARBA00022882"/>
    </source>
</evidence>
<dbReference type="GO" id="GO:0015275">
    <property type="term" value="F:stretch-activated, monoatomic cation-selective, calcium channel activity"/>
    <property type="evidence" value="ECO:0007669"/>
    <property type="project" value="EnsemblFungi"/>
</dbReference>
<evidence type="ECO:0000256" key="11">
    <source>
        <dbReference type="ARBA" id="ARBA00023136"/>
    </source>
</evidence>
<comment type="similarity">
    <text evidence="14">Belongs to the calcium channel alpha-1 subunit (TC 1.A.1.11) family.</text>
</comment>
<feature type="domain" description="Ion transport" evidence="18">
    <location>
        <begin position="1265"/>
        <end position="1508"/>
    </location>
</feature>
<evidence type="ECO:0000256" key="10">
    <source>
        <dbReference type="ARBA" id="ARBA00023065"/>
    </source>
</evidence>
<evidence type="ECO:0000256" key="4">
    <source>
        <dbReference type="ARBA" id="ARBA00022568"/>
    </source>
</evidence>
<dbReference type="VEuPathDB" id="FungiDB:SOCG_04525"/>
<dbReference type="Pfam" id="PF00520">
    <property type="entry name" value="Ion_trans"/>
    <property type="match status" value="4"/>
</dbReference>
<keyword evidence="5" id="KW-0107">Calcium channel</keyword>
<evidence type="ECO:0000313" key="20">
    <source>
        <dbReference type="Proteomes" id="UP000016088"/>
    </source>
</evidence>
<keyword evidence="4" id="KW-0109">Calcium transport</keyword>
<feature type="transmembrane region" description="Helical" evidence="17">
    <location>
        <begin position="598"/>
        <end position="619"/>
    </location>
</feature>
<dbReference type="RefSeq" id="XP_013017725.1">
    <property type="nucleotide sequence ID" value="XM_013162271.1"/>
</dbReference>
<feature type="transmembrane region" description="Helical" evidence="17">
    <location>
        <begin position="1621"/>
        <end position="1645"/>
    </location>
</feature>
<feature type="transmembrane region" description="Helical" evidence="17">
    <location>
        <begin position="1473"/>
        <end position="1498"/>
    </location>
</feature>
<dbReference type="Proteomes" id="UP000016088">
    <property type="component" value="Unassembled WGS sequence"/>
</dbReference>
<comment type="subcellular location">
    <subcellularLocation>
        <location evidence="1">Cell membrane</location>
        <topology evidence="1">Multi-pass membrane protein</topology>
    </subcellularLocation>
</comment>
<dbReference type="GO" id="GO:0005891">
    <property type="term" value="C:voltage-gated calcium channel complex"/>
    <property type="evidence" value="ECO:0007669"/>
    <property type="project" value="TreeGrafter"/>
</dbReference>
<dbReference type="GO" id="GO:0008331">
    <property type="term" value="F:high voltage-gated calcium channel activity"/>
    <property type="evidence" value="ECO:0007669"/>
    <property type="project" value="TreeGrafter"/>
</dbReference>
<dbReference type="GO" id="GO:0098703">
    <property type="term" value="P:calcium ion import across plasma membrane"/>
    <property type="evidence" value="ECO:0007669"/>
    <property type="project" value="EnsemblFungi"/>
</dbReference>
<dbReference type="PANTHER" id="PTHR45628">
    <property type="entry name" value="VOLTAGE-DEPENDENT CALCIUM CHANNEL TYPE A SUBUNIT ALPHA-1"/>
    <property type="match status" value="1"/>
</dbReference>
<evidence type="ECO:0000256" key="5">
    <source>
        <dbReference type="ARBA" id="ARBA00022673"/>
    </source>
</evidence>
<dbReference type="HOGENOM" id="CLU_000443_1_0_1"/>
<keyword evidence="6 17" id="KW-0812">Transmembrane</keyword>
<feature type="transmembrane region" description="Helical" evidence="17">
    <location>
        <begin position="1380"/>
        <end position="1405"/>
    </location>
</feature>
<feature type="transmembrane region" description="Helical" evidence="17">
    <location>
        <begin position="707"/>
        <end position="730"/>
    </location>
</feature>
<feature type="transmembrane region" description="Helical" evidence="17">
    <location>
        <begin position="207"/>
        <end position="231"/>
    </location>
</feature>
<protein>
    <recommendedName>
        <fullName evidence="15">Calcium-channel protein CCH1</fullName>
    </recommendedName>
</protein>
<gene>
    <name evidence="19" type="ORF">SOCG_04525</name>
</gene>
<feature type="transmembrane region" description="Helical" evidence="17">
    <location>
        <begin position="1010"/>
        <end position="1028"/>
    </location>
</feature>
<evidence type="ECO:0000256" key="1">
    <source>
        <dbReference type="ARBA" id="ARBA00004651"/>
    </source>
</evidence>
<feature type="transmembrane region" description="Helical" evidence="17">
    <location>
        <begin position="971"/>
        <end position="989"/>
    </location>
</feature>
<keyword evidence="11 17" id="KW-0472">Membrane</keyword>
<dbReference type="Gene3D" id="1.10.238.10">
    <property type="entry name" value="EF-hand"/>
    <property type="match status" value="1"/>
</dbReference>
<keyword evidence="10" id="KW-0406">Ion transport</keyword>
<feature type="domain" description="Ion transport" evidence="18">
    <location>
        <begin position="510"/>
        <end position="741"/>
    </location>
</feature>
<feature type="transmembrane region" description="Helical" evidence="17">
    <location>
        <begin position="174"/>
        <end position="195"/>
    </location>
</feature>
<feature type="transmembrane region" description="Helical" evidence="17">
    <location>
        <begin position="1426"/>
        <end position="1446"/>
    </location>
</feature>
<evidence type="ECO:0000256" key="15">
    <source>
        <dbReference type="ARBA" id="ARBA00067459"/>
    </source>
</evidence>
<dbReference type="FunFam" id="1.10.287.70:FF:000093">
    <property type="entry name" value="Calcium channel subunit Cch1"/>
    <property type="match status" value="1"/>
</dbReference>
<feature type="compositionally biased region" description="Polar residues" evidence="16">
    <location>
        <begin position="1"/>
        <end position="13"/>
    </location>
</feature>
<reference evidence="19 20" key="1">
    <citation type="journal article" date="2011" name="Science">
        <title>Comparative functional genomics of the fission yeasts.</title>
        <authorList>
            <person name="Rhind N."/>
            <person name="Chen Z."/>
            <person name="Yassour M."/>
            <person name="Thompson D.A."/>
            <person name="Haas B.J."/>
            <person name="Habib N."/>
            <person name="Wapinski I."/>
            <person name="Roy S."/>
            <person name="Lin M.F."/>
            <person name="Heiman D.I."/>
            <person name="Young S.K."/>
            <person name="Furuya K."/>
            <person name="Guo Y."/>
            <person name="Pidoux A."/>
            <person name="Chen H.M."/>
            <person name="Robbertse B."/>
            <person name="Goldberg J.M."/>
            <person name="Aoki K."/>
            <person name="Bayne E.H."/>
            <person name="Berlin A.M."/>
            <person name="Desjardins C.A."/>
            <person name="Dobbs E."/>
            <person name="Dukaj L."/>
            <person name="Fan L."/>
            <person name="FitzGerald M.G."/>
            <person name="French C."/>
            <person name="Gujja S."/>
            <person name="Hansen K."/>
            <person name="Keifenheim D."/>
            <person name="Levin J.Z."/>
            <person name="Mosher R.A."/>
            <person name="Mueller C.A."/>
            <person name="Pfiffner J."/>
            <person name="Priest M."/>
            <person name="Russ C."/>
            <person name="Smialowska A."/>
            <person name="Swoboda P."/>
            <person name="Sykes S.M."/>
            <person name="Vaughn M."/>
            <person name="Vengrova S."/>
            <person name="Yoder R."/>
            <person name="Zeng Q."/>
            <person name="Allshire R."/>
            <person name="Baulcombe D."/>
            <person name="Birren B.W."/>
            <person name="Brown W."/>
            <person name="Ekwall K."/>
            <person name="Kellis M."/>
            <person name="Leatherwood J."/>
            <person name="Levin H."/>
            <person name="Margalit H."/>
            <person name="Martienssen R."/>
            <person name="Nieduszynski C.A."/>
            <person name="Spatafora J.W."/>
            <person name="Friedman N."/>
            <person name="Dalgaard J.Z."/>
            <person name="Baumann P."/>
            <person name="Niki H."/>
            <person name="Regev A."/>
            <person name="Nusbaum C."/>
        </authorList>
    </citation>
    <scope>NUCLEOTIDE SEQUENCE [LARGE SCALE GENOMIC DNA]</scope>
    <source>
        <strain evidence="20">yFS286</strain>
    </source>
</reference>
<evidence type="ECO:0000256" key="13">
    <source>
        <dbReference type="ARBA" id="ARBA00023303"/>
    </source>
</evidence>
<dbReference type="InterPro" id="IPR050599">
    <property type="entry name" value="VDCC_alpha-1_subunit"/>
</dbReference>
<evidence type="ECO:0000256" key="16">
    <source>
        <dbReference type="SAM" id="MobiDB-lite"/>
    </source>
</evidence>
<keyword evidence="12" id="KW-0325">Glycoprotein</keyword>
<evidence type="ECO:0000259" key="18">
    <source>
        <dbReference type="Pfam" id="PF00520"/>
    </source>
</evidence>
<dbReference type="EMBL" id="KE503206">
    <property type="protein sequence ID" value="EPX75282.1"/>
    <property type="molecule type" value="Genomic_DNA"/>
</dbReference>
<evidence type="ECO:0000256" key="6">
    <source>
        <dbReference type="ARBA" id="ARBA00022692"/>
    </source>
</evidence>
<keyword evidence="8" id="KW-0851">Voltage-gated channel</keyword>
<feature type="transmembrane region" description="Helical" evidence="17">
    <location>
        <begin position="631"/>
        <end position="656"/>
    </location>
</feature>
<dbReference type="Gene3D" id="1.20.120.350">
    <property type="entry name" value="Voltage-gated potassium channels. Chain C"/>
    <property type="match status" value="4"/>
</dbReference>
<keyword evidence="13" id="KW-0407">Ion channel</keyword>
<dbReference type="GeneID" id="25033487"/>
<feature type="region of interest" description="Disordered" evidence="16">
    <location>
        <begin position="1723"/>
        <end position="1746"/>
    </location>
</feature>
<dbReference type="eggNOG" id="KOG2301">
    <property type="taxonomic scope" value="Eukaryota"/>
</dbReference>
<dbReference type="OrthoDB" id="416585at2759"/>
<feature type="domain" description="Ion transport" evidence="18">
    <location>
        <begin position="176"/>
        <end position="475"/>
    </location>
</feature>
<feature type="transmembrane region" description="Helical" evidence="17">
    <location>
        <begin position="1295"/>
        <end position="1320"/>
    </location>
</feature>
<feature type="transmembrane region" description="Helical" evidence="17">
    <location>
        <begin position="1326"/>
        <end position="1344"/>
    </location>
</feature>
<feature type="transmembrane region" description="Helical" evidence="17">
    <location>
        <begin position="1269"/>
        <end position="1288"/>
    </location>
</feature>
<feature type="transmembrane region" description="Helical" evidence="17">
    <location>
        <begin position="318"/>
        <end position="340"/>
    </location>
</feature>
<dbReference type="InterPro" id="IPR027359">
    <property type="entry name" value="Volt_channel_dom_sf"/>
</dbReference>
<sequence length="1845" mass="213026">MRSSGDESTSENGYSIPLKDYPKDTSALKGADSSSDFYKEQHVEQVRPFTEDGFDDILNEDDSEFFDLGIPLQKENTDPSLLEMNFPYLLKSRTSDQPDEALLKKGMRNKDKYFAKRAFKKPNCFHKVSPIFTKIFSEIYSSVLRVVACPEPKDDNCFRDRKYKDICKKVYMSIPYNVLIFCLILTQGVILMIQSDDPHHKQTSVTIILYIIAGCYTLEMFIKIYLFGLIYDGSLSFHSLVDSYKKGRPRDMSYMRHSWNRVDFVAIISIWVMLLSDDVHGIYGLFAMLSCFRLTRLLNLTRRTESILRSLKDSSFLLVHVVSFVGFFGVLMAILGVQFFKRSFLRQCIWIADDQSQSIPTGQFCGGYWLNGTIQPYVMSSGQSSNVKPRGYICPQHSVCQDYENPYGNTVKFDNFFNSLELIFVIMSSNTFTDLMYDMMDAEYFVSCVFFIFGTFLLTFWLMSFVIAVVDNSFLLLQTRDDNKDKKIEKPRRFVYIKHKFSRHYLGYSDYIWIALIIVYFIVLTTHSYNLDPKTNWKYYVFYCIFNSLLAFEILLRFIAYLPNWRGFFIKSTNWVDTVLALMNIISLAPPICNNPLLSGWLSIFAIARVYRVVLLVPYTRKIAKLLFSNFVRLLNLMLFLLILLFIASMFSVRLFQNLPPSENPSDDVDFSNTYAAFLNMYQIFSSENWTDIVYNVQERLGPSKLAWLPAAFFTLWFCFSNNIVLSMFISVIQFNLSRSNTDLKLQQLRMYLARVLRNYNPFQASLTLNALLKRNDSQVRRDKEDIYRKWILEDSVIKGFLNNNTITSDERVESRFDTSPNTPKYSPSRIFNIIKSFLLREDPFSQAYFKKIIGLRWNKDMNLKTAEKDMKAAKAFVRIKQAEYLKQHPKYNYVFWFIKPSNGLRKLCQKLVEPGCNERYKGVEPNQWVYRIFQVFIYACIVCAVALACVTTPIYERSHIYLSQEGKTAWFIWTEVAFSLIFTLEAAIKIIADGFCFTPNAYVRNTWNCIDLFVLITFWINIFAILTNRGSLSRAFRAFKALRVLRLVNLTRAPQHMFHDVLISGFFKIASAMVVSLSLLIPFALWAKNIFGGQLYSCNDSNVNARSECIHEYAASPNNWEIWAPRVWSNPSAYNFDSFPHALLILFEIVSLEGWIDVMRDVMNITGINMQPQDNASPGYAMFFVLFNLISTIYILTLFVAIIIRNYTERSGSAFYTSEQKAWLELKRLIRSMRPSTRSAVRPPGFRGRCYDFSVDKHGKWRNVFTGIYIFHVIMLMTIFTPCPIAYTYVRNSIFLLLSVFYVINVGVRTYGLSIYYYFHSFWNIFDVIVTFGSLTCNILALAGFSSKSLTLIQTIFLSLIAIHLIPRFDCFDQLFKTVIVSLPSVISLIATWFVLFITFAIAFNQIFGLTKMGENGGTNRNFRSIRNALVILFMMSCGEGWNSVMHDYAISFPNCVNNSDFYSSDCGNKPWAYALFITWNIVSMYIFVNMFITVVFENFTYVSSKTFKTLGRSDFRQFKQFWAPFDPMVTGYIPKRNVGRFLLSLRGVYDCRVYRDDFSVTNLVSKTKLKNDAQEDNISDKSSDNDFGYNAKIDLHDLDVALTDMDLIEIRKRRKSLNLLYSELMMLPGNVVSFSDMLMVIVLHKVIDHKLVLPISDFIRRTYVLSRLEENYRFEKLMDLIETSNIRRAFLNHLKSKKQAMENPFITLEEVSTLSAPLVSETSSQNNFNPNQLQTTPMGGRSPSYTNSLVPSQTTGSLLSVEISSLNPSQNVASTSAENEIPPTPQTPSFKDVIIRGSHSLRSVSDQHSTHDMEAGFGVTTAGSGSTEDLNQIVDQIDDYLEL</sequence>
<evidence type="ECO:0000256" key="7">
    <source>
        <dbReference type="ARBA" id="ARBA00022837"/>
    </source>
</evidence>
<feature type="transmembrane region" description="Helical" evidence="17">
    <location>
        <begin position="1067"/>
        <end position="1088"/>
    </location>
</feature>
<evidence type="ECO:0000256" key="17">
    <source>
        <dbReference type="SAM" id="Phobius"/>
    </source>
</evidence>
<evidence type="ECO:0000313" key="19">
    <source>
        <dbReference type="EMBL" id="EPX75282.1"/>
    </source>
</evidence>
<evidence type="ECO:0000256" key="14">
    <source>
        <dbReference type="ARBA" id="ARBA00061395"/>
    </source>
</evidence>
<feature type="transmembrane region" description="Helical" evidence="17">
    <location>
        <begin position="540"/>
        <end position="562"/>
    </location>
</feature>
<evidence type="ECO:0000256" key="9">
    <source>
        <dbReference type="ARBA" id="ARBA00022989"/>
    </source>
</evidence>
<dbReference type="OMA" id="TLFIAWN"/>
<feature type="transmembrane region" description="Helical" evidence="17">
    <location>
        <begin position="258"/>
        <end position="275"/>
    </location>
</feature>
<feature type="transmembrane region" description="Helical" evidence="17">
    <location>
        <begin position="936"/>
        <end position="956"/>
    </location>
</feature>
<feature type="transmembrane region" description="Helical" evidence="17">
    <location>
        <begin position="444"/>
        <end position="470"/>
    </location>
</feature>
<name>S9Q5F0_SCHOY</name>
<keyword evidence="2" id="KW-0813">Transport</keyword>
<feature type="transmembrane region" description="Helical" evidence="17">
    <location>
        <begin position="1181"/>
        <end position="1205"/>
    </location>
</feature>
<organism evidence="19 20">
    <name type="scientific">Schizosaccharomyces octosporus (strain yFS286)</name>
    <name type="common">Fission yeast</name>
    <name type="synonym">Octosporomyces octosporus</name>
    <dbReference type="NCBI Taxonomy" id="483514"/>
    <lineage>
        <taxon>Eukaryota</taxon>
        <taxon>Fungi</taxon>
        <taxon>Dikarya</taxon>
        <taxon>Ascomycota</taxon>
        <taxon>Taphrinomycotina</taxon>
        <taxon>Schizosaccharomycetes</taxon>
        <taxon>Schizosaccharomycetales</taxon>
        <taxon>Schizosaccharomycetaceae</taxon>
        <taxon>Schizosaccharomyces</taxon>
    </lineage>
</organism>
<dbReference type="InterPro" id="IPR005821">
    <property type="entry name" value="Ion_trans_dom"/>
</dbReference>
<evidence type="ECO:0000256" key="3">
    <source>
        <dbReference type="ARBA" id="ARBA00022475"/>
    </source>
</evidence>
<dbReference type="SUPFAM" id="SSF81324">
    <property type="entry name" value="Voltage-gated potassium channels"/>
    <property type="match status" value="4"/>
</dbReference>
<feature type="region of interest" description="Disordered" evidence="16">
    <location>
        <begin position="1"/>
        <end position="33"/>
    </location>
</feature>